<dbReference type="Pfam" id="PF12937">
    <property type="entry name" value="F-box-like"/>
    <property type="match status" value="1"/>
</dbReference>
<dbReference type="PANTHER" id="PTHR44586:SF25">
    <property type="entry name" value="(WILD MALAYSIAN BANANA) HYPOTHETICAL PROTEIN"/>
    <property type="match status" value="1"/>
</dbReference>
<evidence type="ECO:0000313" key="3">
    <source>
        <dbReference type="Proteomes" id="UP001054889"/>
    </source>
</evidence>
<dbReference type="EMBL" id="BQKI01000078">
    <property type="protein sequence ID" value="GJN25416.1"/>
    <property type="molecule type" value="Genomic_DNA"/>
</dbReference>
<feature type="domain" description="F-box" evidence="1">
    <location>
        <begin position="1"/>
        <end position="49"/>
    </location>
</feature>
<organism evidence="2 3">
    <name type="scientific">Eleusine coracana subsp. coracana</name>
    <dbReference type="NCBI Taxonomy" id="191504"/>
    <lineage>
        <taxon>Eukaryota</taxon>
        <taxon>Viridiplantae</taxon>
        <taxon>Streptophyta</taxon>
        <taxon>Embryophyta</taxon>
        <taxon>Tracheophyta</taxon>
        <taxon>Spermatophyta</taxon>
        <taxon>Magnoliopsida</taxon>
        <taxon>Liliopsida</taxon>
        <taxon>Poales</taxon>
        <taxon>Poaceae</taxon>
        <taxon>PACMAD clade</taxon>
        <taxon>Chloridoideae</taxon>
        <taxon>Cynodonteae</taxon>
        <taxon>Eleusininae</taxon>
        <taxon>Eleusine</taxon>
    </lineage>
</organism>
<evidence type="ECO:0000313" key="2">
    <source>
        <dbReference type="EMBL" id="GJN25416.1"/>
    </source>
</evidence>
<comment type="caution">
    <text evidence="2">The sequence shown here is derived from an EMBL/GenBank/DDBJ whole genome shotgun (WGS) entry which is preliminary data.</text>
</comment>
<dbReference type="InterPro" id="IPR001810">
    <property type="entry name" value="F-box_dom"/>
</dbReference>
<dbReference type="CDD" id="cd09917">
    <property type="entry name" value="F-box_SF"/>
    <property type="match status" value="1"/>
</dbReference>
<accession>A0AAV5ES16</accession>
<dbReference type="Proteomes" id="UP001054889">
    <property type="component" value="Unassembled WGS sequence"/>
</dbReference>
<evidence type="ECO:0000259" key="1">
    <source>
        <dbReference type="PROSITE" id="PS50181"/>
    </source>
</evidence>
<keyword evidence="3" id="KW-1185">Reference proteome</keyword>
<reference evidence="2" key="2">
    <citation type="submission" date="2021-12" db="EMBL/GenBank/DDBJ databases">
        <title>Resequencing data analysis of finger millet.</title>
        <authorList>
            <person name="Hatakeyama M."/>
            <person name="Aluri S."/>
            <person name="Balachadran M.T."/>
            <person name="Sivarajan S.R."/>
            <person name="Poveda L."/>
            <person name="Shimizu-Inatsugi R."/>
            <person name="Schlapbach R."/>
            <person name="Sreeman S.M."/>
            <person name="Shimizu K.K."/>
        </authorList>
    </citation>
    <scope>NUCLEOTIDE SEQUENCE</scope>
</reference>
<proteinExistence type="predicted"/>
<dbReference type="SUPFAM" id="SSF81383">
    <property type="entry name" value="F-box domain"/>
    <property type="match status" value="1"/>
</dbReference>
<sequence>MERSPDLPQDILRRIFTTLEIPDLVRAGSVCYSWRAAYTSLCSTGLLSMHQTPCLLYTETAGSKNGRRDIGVFDMENKSCEEIASCVSAAVLRTLSDIVFFCQCLLDISE</sequence>
<reference evidence="2" key="1">
    <citation type="journal article" date="2018" name="DNA Res.">
        <title>Multiple hybrid de novo genome assembly of finger millet, an orphan allotetraploid crop.</title>
        <authorList>
            <person name="Hatakeyama M."/>
            <person name="Aluri S."/>
            <person name="Balachadran M.T."/>
            <person name="Sivarajan S.R."/>
            <person name="Patrignani A."/>
            <person name="Gruter S."/>
            <person name="Poveda L."/>
            <person name="Shimizu-Inatsugi R."/>
            <person name="Baeten J."/>
            <person name="Francoijs K.J."/>
            <person name="Nataraja K.N."/>
            <person name="Reddy Y.A.N."/>
            <person name="Phadnis S."/>
            <person name="Ravikumar R.L."/>
            <person name="Schlapbach R."/>
            <person name="Sreeman S.M."/>
            <person name="Shimizu K.K."/>
        </authorList>
    </citation>
    <scope>NUCLEOTIDE SEQUENCE</scope>
</reference>
<dbReference type="PANTHER" id="PTHR44586">
    <property type="entry name" value="F-BOX DOMAIN CONTAINING PROTEIN, EXPRESSED"/>
    <property type="match status" value="1"/>
</dbReference>
<protein>
    <recommendedName>
        <fullName evidence="1">F-box domain-containing protein</fullName>
    </recommendedName>
</protein>
<gene>
    <name evidence="2" type="primary">gb13240</name>
    <name evidence="2" type="ORF">PR202_gb13240</name>
</gene>
<dbReference type="InterPro" id="IPR036047">
    <property type="entry name" value="F-box-like_dom_sf"/>
</dbReference>
<dbReference type="AlphaFoldDB" id="A0AAV5ES16"/>
<dbReference type="Gene3D" id="1.20.1280.50">
    <property type="match status" value="1"/>
</dbReference>
<dbReference type="PROSITE" id="PS50181">
    <property type="entry name" value="FBOX"/>
    <property type="match status" value="1"/>
</dbReference>
<name>A0AAV5ES16_ELECO</name>